<proteinExistence type="predicted"/>
<reference evidence="1 2" key="1">
    <citation type="journal article" date="2011" name="Proc. Natl. Acad. Sci. U.S.A.">
        <title>Evolutionary erosion of yeast sex chromosomes by mating-type switching accidents.</title>
        <authorList>
            <person name="Gordon J.L."/>
            <person name="Armisen D."/>
            <person name="Proux-Wera E."/>
            <person name="Oheigeartaigh S.S."/>
            <person name="Byrne K.P."/>
            <person name="Wolfe K.H."/>
        </authorList>
    </citation>
    <scope>NUCLEOTIDE SEQUENCE [LARGE SCALE GENOMIC DNA]</scope>
    <source>
        <strain evidence="2">ATCC 34711 / CBS 6284 / DSM 70876 / NBRC 10599 / NRRL Y-10934 / UCD 77-7</strain>
    </source>
</reference>
<dbReference type="HOGENOM" id="CLU_1760015_0_0_1"/>
<evidence type="ECO:0000313" key="1">
    <source>
        <dbReference type="EMBL" id="CCH58786.1"/>
    </source>
</evidence>
<dbReference type="InParanoid" id="I2GXD4"/>
<evidence type="ECO:0000313" key="2">
    <source>
        <dbReference type="Proteomes" id="UP000002866"/>
    </source>
</evidence>
<protein>
    <submittedName>
        <fullName evidence="1">Uncharacterized protein</fullName>
    </submittedName>
</protein>
<organism evidence="1 2">
    <name type="scientific">Henningerozyma blattae (strain ATCC 34711 / CBS 6284 / DSM 70876 / NBRC 10599 / NRRL Y-10934 / UCD 77-7)</name>
    <name type="common">Yeast</name>
    <name type="synonym">Tetrapisispora blattae</name>
    <dbReference type="NCBI Taxonomy" id="1071380"/>
    <lineage>
        <taxon>Eukaryota</taxon>
        <taxon>Fungi</taxon>
        <taxon>Dikarya</taxon>
        <taxon>Ascomycota</taxon>
        <taxon>Saccharomycotina</taxon>
        <taxon>Saccharomycetes</taxon>
        <taxon>Saccharomycetales</taxon>
        <taxon>Saccharomycetaceae</taxon>
        <taxon>Henningerozyma</taxon>
    </lineage>
</organism>
<name>I2GXD4_HENB6</name>
<dbReference type="Proteomes" id="UP000002866">
    <property type="component" value="Chromosome 1"/>
</dbReference>
<sequence>MHLPNILFNDSTTLVQIGIMINTHPQPSPTQTILIYTHTQQTLQDTIADLRSCTEQVTWLTAPDHSLHSNNPGTLAPTLAHALQARENARRLYRYTLAHPLVDELALERDMARDLEQELFQNLLVDLKSELAILDHLLGLYPRRGGFP</sequence>
<keyword evidence="2" id="KW-1185">Reference proteome</keyword>
<dbReference type="GeneID" id="14493185"/>
<accession>I2GXD4</accession>
<gene>
    <name evidence="1" type="primary">TBLA0A10060</name>
    <name evidence="1" type="ORF">TBLA_0A10060</name>
</gene>
<dbReference type="EMBL" id="HE806316">
    <property type="protein sequence ID" value="CCH58786.1"/>
    <property type="molecule type" value="Genomic_DNA"/>
</dbReference>
<dbReference type="AlphaFoldDB" id="I2GXD4"/>
<dbReference type="RefSeq" id="XP_004178305.1">
    <property type="nucleotide sequence ID" value="XM_004178257.1"/>
</dbReference>
<dbReference type="KEGG" id="tbl:TBLA_0A10060"/>